<dbReference type="Pfam" id="PF03564">
    <property type="entry name" value="DUF1759"/>
    <property type="match status" value="1"/>
</dbReference>
<reference evidence="1 2" key="1">
    <citation type="submission" date="2023-11" db="EMBL/GenBank/DDBJ databases">
        <authorList>
            <person name="Hedman E."/>
            <person name="Englund M."/>
            <person name="Stromberg M."/>
            <person name="Nyberg Akerstrom W."/>
            <person name="Nylinder S."/>
            <person name="Jareborg N."/>
            <person name="Kallberg Y."/>
            <person name="Kronander E."/>
        </authorList>
    </citation>
    <scope>NUCLEOTIDE SEQUENCE [LARGE SCALE GENOMIC DNA]</scope>
</reference>
<dbReference type="Proteomes" id="UP001314205">
    <property type="component" value="Unassembled WGS sequence"/>
</dbReference>
<comment type="caution">
    <text evidence="1">The sequence shown here is derived from an EMBL/GenBank/DDBJ whole genome shotgun (WGS) entry which is preliminary data.</text>
</comment>
<evidence type="ECO:0000313" key="1">
    <source>
        <dbReference type="EMBL" id="CAK1595673.1"/>
    </source>
</evidence>
<evidence type="ECO:0000313" key="2">
    <source>
        <dbReference type="Proteomes" id="UP001314205"/>
    </source>
</evidence>
<sequence length="571" mass="65628">MEADLRILTDLKSQIERSRVNFKKSPKERITPIFIEIRQEAFEKQFGEFSEKHTGLISKYKPNDLNKTTYIKEDLFQALYDTYLDYKVELKSTLSKFKNDIVSPSCSETSSKQSMKSSCVKLPKISIPKFSGKYTEWSTFRDLFISLIQNNETLDDVQRLHYLKTQLTGEAEQLIRHIPITQSNYKKCWQLLTDRYNNKKIMSNCILKRLFSQRNITCESSNSLKELLDTTTDCLHELSNLGIDIKSWDVIIIYIISLKLDVETRKQWELYVSQLPDELPTFKQLKEYLETRFRALEFVEPSKSKTRASYANLNNNPKALHVTSNFTCPHCSEGHRLYNCKQFAKEDVDKRRNIVQSLGLCFNCLGYNHSNKICRVTIKCRICKRKHHTLLHPKSQVNSATCGVAMESTCNNNDTILDSPKDNTITNIATPFLKDKVQTKILLATALIKAESKNGQTQILRALLDQGSQATFISESTVQLLRLAKIPTRSSISGVGSSQSKTVSKHVVFINNQSLHDSSLDVLSTVTTVLPERKFTIADWPELHCIALADPHYNNPNKIDFYWELTFIVIF</sequence>
<dbReference type="PANTHER" id="PTHR47331:SF5">
    <property type="entry name" value="RIBONUCLEASE H"/>
    <property type="match status" value="1"/>
</dbReference>
<keyword evidence="2" id="KW-1185">Reference proteome</keyword>
<protein>
    <recommendedName>
        <fullName evidence="3">Peptidase A2 domain-containing protein</fullName>
    </recommendedName>
</protein>
<dbReference type="EMBL" id="CAVLGL010000093">
    <property type="protein sequence ID" value="CAK1595673.1"/>
    <property type="molecule type" value="Genomic_DNA"/>
</dbReference>
<evidence type="ECO:0008006" key="3">
    <source>
        <dbReference type="Google" id="ProtNLM"/>
    </source>
</evidence>
<name>A0AAV1LJT7_9NEOP</name>
<dbReference type="InterPro" id="IPR005312">
    <property type="entry name" value="DUF1759"/>
</dbReference>
<dbReference type="PANTHER" id="PTHR47331">
    <property type="entry name" value="PHD-TYPE DOMAIN-CONTAINING PROTEIN"/>
    <property type="match status" value="1"/>
</dbReference>
<accession>A0AAV1LJT7</accession>
<gene>
    <name evidence="1" type="ORF">PARMNEM_LOCUS15114</name>
</gene>
<proteinExistence type="predicted"/>
<organism evidence="1 2">
    <name type="scientific">Parnassius mnemosyne</name>
    <name type="common">clouded apollo</name>
    <dbReference type="NCBI Taxonomy" id="213953"/>
    <lineage>
        <taxon>Eukaryota</taxon>
        <taxon>Metazoa</taxon>
        <taxon>Ecdysozoa</taxon>
        <taxon>Arthropoda</taxon>
        <taxon>Hexapoda</taxon>
        <taxon>Insecta</taxon>
        <taxon>Pterygota</taxon>
        <taxon>Neoptera</taxon>
        <taxon>Endopterygota</taxon>
        <taxon>Lepidoptera</taxon>
        <taxon>Glossata</taxon>
        <taxon>Ditrysia</taxon>
        <taxon>Papilionoidea</taxon>
        <taxon>Papilionidae</taxon>
        <taxon>Parnassiinae</taxon>
        <taxon>Parnassini</taxon>
        <taxon>Parnassius</taxon>
        <taxon>Driopa</taxon>
    </lineage>
</organism>
<dbReference type="AlphaFoldDB" id="A0AAV1LJT7"/>